<evidence type="ECO:0000256" key="2">
    <source>
        <dbReference type="ARBA" id="ARBA00022771"/>
    </source>
</evidence>
<evidence type="ECO:0000313" key="7">
    <source>
        <dbReference type="Proteomes" id="UP000046395"/>
    </source>
</evidence>
<keyword evidence="3" id="KW-0862">Zinc</keyword>
<evidence type="ECO:0000259" key="6">
    <source>
        <dbReference type="PROSITE" id="PS51058"/>
    </source>
</evidence>
<evidence type="ECO:0000256" key="5">
    <source>
        <dbReference type="SAM" id="MobiDB-lite"/>
    </source>
</evidence>
<dbReference type="WBParaSite" id="TMUE_2000010608.1">
    <property type="protein sequence ID" value="TMUE_2000010608.1"/>
    <property type="gene ID" value="WBGene00288936"/>
</dbReference>
<evidence type="ECO:0000256" key="3">
    <source>
        <dbReference type="ARBA" id="ARBA00022833"/>
    </source>
</evidence>
<evidence type="ECO:0000256" key="1">
    <source>
        <dbReference type="ARBA" id="ARBA00022723"/>
    </source>
</evidence>
<keyword evidence="1" id="KW-0479">Metal-binding</keyword>
<proteinExistence type="predicted"/>
<keyword evidence="2 4" id="KW-0863">Zinc-finger</keyword>
<protein>
    <submittedName>
        <fullName evidence="8">CXXC-type domain-containing protein</fullName>
    </submittedName>
</protein>
<sequence>MSICRTQRCGVCTGCTSKACGTCTYCKDNPQFGGPGVKKQSCVTRRCIRVLESKLQREASSSRARAGCGLCADCRLPDCGVCVICLDQRFFAGHFLPGALCAKKKCANARPLHQPSSLSGHLSSSSTSSQDAVLVVDGCCPKLNPSSVIEKQACDDQIRLHQNVSTSRKRQSRSSALTVDSSHLSYSKRHQSEQTILNGNAILGHDTATAQRHPLSAFAPPPFAHHSSMHPLTNSTGYVVDGSQREAASMVNNFTSDYQQPRFLRKAITDSCASFYPYFPTAYRPPQPPASNGFCCTGTAATLPIPYFISAQPLQPQQQQQQQGIQQQLFMPKSSSDVSTGSGGSFASALSAFCDFSSPMSHSSQVHSTSAVPTTSDAHCFASMQNHPSSSHLGPYQSSDGPLKSHAEVPLPAYGSLARDTLWKQALSTESFRRHPTFGGAFSPVGAGDYHHHSASMAAAAAGGYIRQSVVVDPVMQPADHQSVVLQQL</sequence>
<feature type="domain" description="CXXC-type" evidence="6">
    <location>
        <begin position="61"/>
        <end position="107"/>
    </location>
</feature>
<dbReference type="AlphaFoldDB" id="A0A5S6QTZ6"/>
<dbReference type="GO" id="GO:0003677">
    <property type="term" value="F:DNA binding"/>
    <property type="evidence" value="ECO:0007669"/>
    <property type="project" value="InterPro"/>
</dbReference>
<reference evidence="8" key="1">
    <citation type="submission" date="2019-12" db="UniProtKB">
        <authorList>
            <consortium name="WormBaseParasite"/>
        </authorList>
    </citation>
    <scope>IDENTIFICATION</scope>
</reference>
<organism evidence="7 8">
    <name type="scientific">Trichuris muris</name>
    <name type="common">Mouse whipworm</name>
    <dbReference type="NCBI Taxonomy" id="70415"/>
    <lineage>
        <taxon>Eukaryota</taxon>
        <taxon>Metazoa</taxon>
        <taxon>Ecdysozoa</taxon>
        <taxon>Nematoda</taxon>
        <taxon>Enoplea</taxon>
        <taxon>Dorylaimia</taxon>
        <taxon>Trichinellida</taxon>
        <taxon>Trichuridae</taxon>
        <taxon>Trichuris</taxon>
    </lineage>
</organism>
<feature type="region of interest" description="Disordered" evidence="5">
    <location>
        <begin position="386"/>
        <end position="407"/>
    </location>
</feature>
<dbReference type="GO" id="GO:0008270">
    <property type="term" value="F:zinc ion binding"/>
    <property type="evidence" value="ECO:0007669"/>
    <property type="project" value="UniProtKB-KW"/>
</dbReference>
<feature type="region of interest" description="Disordered" evidence="5">
    <location>
        <begin position="163"/>
        <end position="184"/>
    </location>
</feature>
<feature type="domain" description="CXXC-type" evidence="6">
    <location>
        <begin position="2"/>
        <end position="48"/>
    </location>
</feature>
<evidence type="ECO:0000313" key="8">
    <source>
        <dbReference type="WBParaSite" id="TMUE_2000010608.1"/>
    </source>
</evidence>
<name>A0A5S6QTZ6_TRIMR</name>
<feature type="compositionally biased region" description="Polar residues" evidence="5">
    <location>
        <begin position="173"/>
        <end position="184"/>
    </location>
</feature>
<evidence type="ECO:0000256" key="4">
    <source>
        <dbReference type="PROSITE-ProRule" id="PRU00509"/>
    </source>
</evidence>
<dbReference type="STRING" id="70415.A0A5S6QTZ6"/>
<feature type="compositionally biased region" description="Polar residues" evidence="5">
    <location>
        <begin position="386"/>
        <end position="400"/>
    </location>
</feature>
<keyword evidence="7" id="KW-1185">Reference proteome</keyword>
<dbReference type="PROSITE" id="PS51058">
    <property type="entry name" value="ZF_CXXC"/>
    <property type="match status" value="2"/>
</dbReference>
<accession>A0A5S6QTZ6</accession>
<dbReference type="Proteomes" id="UP000046395">
    <property type="component" value="Unassembled WGS sequence"/>
</dbReference>
<dbReference type="Pfam" id="PF02008">
    <property type="entry name" value="zf-CXXC"/>
    <property type="match status" value="2"/>
</dbReference>
<dbReference type="InterPro" id="IPR002857">
    <property type="entry name" value="Znf_CXXC"/>
</dbReference>